<accession>A0ABS8VNT7</accession>
<name>A0ABS8VNT7_DATST</name>
<sequence length="88" mass="10418">MSIHPLILLECYRDIFKQNKKEDSMTQTCYDHTDPFFFVSFLLLQSLSGLDQVETQKESQKERRLIDYSSRLQIENGSKMTSTMCWIT</sequence>
<evidence type="ECO:0000313" key="1">
    <source>
        <dbReference type="EMBL" id="MCE0481072.1"/>
    </source>
</evidence>
<dbReference type="EMBL" id="JACEIK010005255">
    <property type="protein sequence ID" value="MCE0481072.1"/>
    <property type="molecule type" value="Genomic_DNA"/>
</dbReference>
<evidence type="ECO:0000313" key="2">
    <source>
        <dbReference type="Proteomes" id="UP000823775"/>
    </source>
</evidence>
<proteinExistence type="predicted"/>
<gene>
    <name evidence="1" type="ORF">HAX54_038469</name>
</gene>
<protein>
    <submittedName>
        <fullName evidence="1">Uncharacterized protein</fullName>
    </submittedName>
</protein>
<comment type="caution">
    <text evidence="1">The sequence shown here is derived from an EMBL/GenBank/DDBJ whole genome shotgun (WGS) entry which is preliminary data.</text>
</comment>
<organism evidence="1 2">
    <name type="scientific">Datura stramonium</name>
    <name type="common">Jimsonweed</name>
    <name type="synonym">Common thornapple</name>
    <dbReference type="NCBI Taxonomy" id="4076"/>
    <lineage>
        <taxon>Eukaryota</taxon>
        <taxon>Viridiplantae</taxon>
        <taxon>Streptophyta</taxon>
        <taxon>Embryophyta</taxon>
        <taxon>Tracheophyta</taxon>
        <taxon>Spermatophyta</taxon>
        <taxon>Magnoliopsida</taxon>
        <taxon>eudicotyledons</taxon>
        <taxon>Gunneridae</taxon>
        <taxon>Pentapetalae</taxon>
        <taxon>asterids</taxon>
        <taxon>lamiids</taxon>
        <taxon>Solanales</taxon>
        <taxon>Solanaceae</taxon>
        <taxon>Solanoideae</taxon>
        <taxon>Datureae</taxon>
        <taxon>Datura</taxon>
    </lineage>
</organism>
<keyword evidence="2" id="KW-1185">Reference proteome</keyword>
<dbReference type="Proteomes" id="UP000823775">
    <property type="component" value="Unassembled WGS sequence"/>
</dbReference>
<reference evidence="1 2" key="1">
    <citation type="journal article" date="2021" name="BMC Genomics">
        <title>Datura genome reveals duplications of psychoactive alkaloid biosynthetic genes and high mutation rate following tissue culture.</title>
        <authorList>
            <person name="Rajewski A."/>
            <person name="Carter-House D."/>
            <person name="Stajich J."/>
            <person name="Litt A."/>
        </authorList>
    </citation>
    <scope>NUCLEOTIDE SEQUENCE [LARGE SCALE GENOMIC DNA]</scope>
    <source>
        <strain evidence="1">AR-01</strain>
    </source>
</reference>